<feature type="compositionally biased region" description="Basic and acidic residues" evidence="7">
    <location>
        <begin position="645"/>
        <end position="657"/>
    </location>
</feature>
<evidence type="ECO:0000259" key="9">
    <source>
        <dbReference type="PROSITE" id="PS50158"/>
    </source>
</evidence>
<feature type="domain" description="DWNN" evidence="10">
    <location>
        <begin position="3"/>
        <end position="76"/>
    </location>
</feature>
<dbReference type="GO" id="GO:0005634">
    <property type="term" value="C:nucleus"/>
    <property type="evidence" value="ECO:0007669"/>
    <property type="project" value="UniProtKB-SubCell"/>
</dbReference>
<feature type="region of interest" description="Disordered" evidence="7">
    <location>
        <begin position="305"/>
        <end position="553"/>
    </location>
</feature>
<dbReference type="InterPro" id="IPR013083">
    <property type="entry name" value="Znf_RING/FYVE/PHD"/>
</dbReference>
<dbReference type="Gene3D" id="3.30.40.10">
    <property type="entry name" value="Zinc/RING finger domain, C3HC4 (zinc finger)"/>
    <property type="match status" value="1"/>
</dbReference>
<feature type="compositionally biased region" description="Gly residues" evidence="7">
    <location>
        <begin position="828"/>
        <end position="844"/>
    </location>
</feature>
<feature type="compositionally biased region" description="Basic residues" evidence="7">
    <location>
        <begin position="757"/>
        <end position="769"/>
    </location>
</feature>
<dbReference type="InterPro" id="IPR014891">
    <property type="entry name" value="DWNN_domain"/>
</dbReference>
<sequence>MSVHYKFKSALDFDTITFDGLHISVSDLKKAIVHQKRLGKTMDFDLQITNAQTKEEYGDDSVLIPKNTSLTIARVPLKNAPKKNWEPKRSQRDDTDNASGQGPAARAADSRKGQDAAAMQSNVDLSTMNGTEEDKIREMMFQSTAEYDPTNYQRIRGQSQTGEVPVNYKCYRCHKPGHWIKNCPLGPIPKEAMEVVKRTSGIPRSFIERDKDPENNPIIQLPAAVPEEKQVIPEDLICAICKDLFTDAVMIPCCGSSFCDECVRTALLESEDNECPDCKEKGSSPGSLIPNRFLRNSVNAFRNETGYTKAPQKANNKQTKPVEEPVATEQTAVSSSTNVAEASIEGADGEEKKEHSVEEGQQESTDHCDLHESYEEVSQHGDIGSPNGDDKAFDNDSDYEDGITVTVPPAHVQSRGASRLHYNGRSSHYPRHETPPTGGGYEYPREPYNSGTSSSGGSRSERPEVSHEEGRGAGEESRAPKREEDKDGSYNNAPAGAPKHEYGSRSPDYHQPSRGLIPLPTRGHPPQHPSMGGHPPHSGYMGAPHQGPPGPGYPGAPHPAAPHPYPGAYGMQPGYPPQRPYDHPGGMYHGERPPRMMYPPRGGYAPHPPHMRPRHMAPMGPGGYPGVPHVGTGVIDDPLEAFNRIMREKERRKEQEAAKQASRHRSSPHADRSRRSRSFENSGSGNRSSRRSAERDRRRSPRARSPDRRRSPEEKHGGGERSERERGGGEGGRGGGGRRRNRSSSYSSGSRSYSRSPAKRGKSPKRRSSRSPQYRERRSRSRSKSFDERRHSKHSKDRSRDERRDDHRGEYRDNRERSPGYGSHYSGYRGGRGSGGYRGGMRGRGGSRDGGYYPRSGYGGERGHMPQQGPDQYGHPGMVDYHHHDPSVVGIPPHHHGVAPMGAGPAGGGHYAVPVQQQQQQQVMAAGGGGPAPSRYCALFVVVYSLLRTFRVLSFCLWFCVGRGFAKSGFLDLPLMTWFSGPTQNVFILV</sequence>
<evidence type="ECO:0000313" key="11">
    <source>
        <dbReference type="EMBL" id="CAG6586443.1"/>
    </source>
</evidence>
<dbReference type="EMBL" id="HBUE01211230">
    <property type="protein sequence ID" value="CAG6534495.1"/>
    <property type="molecule type" value="Transcribed_RNA"/>
</dbReference>
<feature type="compositionally biased region" description="Basic and acidic residues" evidence="7">
    <location>
        <begin position="83"/>
        <end position="95"/>
    </location>
</feature>
<evidence type="ECO:0000256" key="7">
    <source>
        <dbReference type="SAM" id="MobiDB-lite"/>
    </source>
</evidence>
<protein>
    <submittedName>
        <fullName evidence="11">E3 ubiquitin-protein ligase RBBP6</fullName>
    </submittedName>
</protein>
<dbReference type="InterPro" id="IPR001841">
    <property type="entry name" value="Znf_RING"/>
</dbReference>
<evidence type="ECO:0000256" key="6">
    <source>
        <dbReference type="PROSITE-ProRule" id="PRU00047"/>
    </source>
</evidence>
<feature type="region of interest" description="Disordered" evidence="7">
    <location>
        <begin position="75"/>
        <end position="123"/>
    </location>
</feature>
<evidence type="ECO:0000256" key="4">
    <source>
        <dbReference type="ARBA" id="ARBA00022833"/>
    </source>
</evidence>
<dbReference type="SUPFAM" id="SSF57756">
    <property type="entry name" value="Retrovirus zinc finger-like domains"/>
    <property type="match status" value="1"/>
</dbReference>
<dbReference type="AlphaFoldDB" id="A0A8D8KCK3"/>
<keyword evidence="2" id="KW-0479">Metal-binding</keyword>
<dbReference type="GO" id="GO:0006397">
    <property type="term" value="P:mRNA processing"/>
    <property type="evidence" value="ECO:0007669"/>
    <property type="project" value="InterPro"/>
</dbReference>
<dbReference type="PANTHER" id="PTHR15439:SF0">
    <property type="entry name" value="CELL DIVISION CYCLE AND APOPTOSIS REGULATOR PROTEIN 1-RELATED"/>
    <property type="match status" value="1"/>
</dbReference>
<reference evidence="11" key="1">
    <citation type="submission" date="2021-05" db="EMBL/GenBank/DDBJ databases">
        <authorList>
            <person name="Alioto T."/>
            <person name="Alioto T."/>
            <person name="Gomez Garrido J."/>
        </authorList>
    </citation>
    <scope>NUCLEOTIDE SEQUENCE</scope>
</reference>
<organism evidence="11">
    <name type="scientific">Culex pipiens</name>
    <name type="common">House mosquito</name>
    <dbReference type="NCBI Taxonomy" id="7175"/>
    <lineage>
        <taxon>Eukaryota</taxon>
        <taxon>Metazoa</taxon>
        <taxon>Ecdysozoa</taxon>
        <taxon>Arthropoda</taxon>
        <taxon>Hexapoda</taxon>
        <taxon>Insecta</taxon>
        <taxon>Pterygota</taxon>
        <taxon>Neoptera</taxon>
        <taxon>Endopterygota</taxon>
        <taxon>Diptera</taxon>
        <taxon>Nematocera</taxon>
        <taxon>Culicoidea</taxon>
        <taxon>Culicidae</taxon>
        <taxon>Culicinae</taxon>
        <taxon>Culicini</taxon>
        <taxon>Culex</taxon>
        <taxon>Culex</taxon>
    </lineage>
</organism>
<feature type="compositionally biased region" description="Polar residues" evidence="7">
    <location>
        <begin position="328"/>
        <end position="340"/>
    </location>
</feature>
<dbReference type="CDD" id="cd16620">
    <property type="entry name" value="vRING-HC-C4C4_RBBP6"/>
    <property type="match status" value="1"/>
</dbReference>
<evidence type="ECO:0000259" key="8">
    <source>
        <dbReference type="PROSITE" id="PS50089"/>
    </source>
</evidence>
<dbReference type="InterPro" id="IPR036875">
    <property type="entry name" value="Znf_CCHC_sf"/>
</dbReference>
<dbReference type="PROSITE" id="PS50089">
    <property type="entry name" value="ZF_RING_2"/>
    <property type="match status" value="1"/>
</dbReference>
<accession>A0A8D8KCK3</accession>
<feature type="compositionally biased region" description="Basic and acidic residues" evidence="7">
    <location>
        <begin position="798"/>
        <end position="818"/>
    </location>
</feature>
<dbReference type="GO" id="GO:0008270">
    <property type="term" value="F:zinc ion binding"/>
    <property type="evidence" value="ECO:0007669"/>
    <property type="project" value="UniProtKB-KW"/>
</dbReference>
<dbReference type="PANTHER" id="PTHR15439">
    <property type="entry name" value="RETINOBLASTOMA-BINDING PROTEIN 6"/>
    <property type="match status" value="1"/>
</dbReference>
<dbReference type="GO" id="GO:0003676">
    <property type="term" value="F:nucleic acid binding"/>
    <property type="evidence" value="ECO:0007669"/>
    <property type="project" value="InterPro"/>
</dbReference>
<evidence type="ECO:0000256" key="3">
    <source>
        <dbReference type="ARBA" id="ARBA00022771"/>
    </source>
</evidence>
<feature type="compositionally biased region" description="Basic and acidic residues" evidence="7">
    <location>
        <begin position="459"/>
        <end position="488"/>
    </location>
</feature>
<keyword evidence="4" id="KW-0862">Zinc</keyword>
<feature type="domain" description="CCHC-type" evidence="9">
    <location>
        <begin position="169"/>
        <end position="184"/>
    </location>
</feature>
<evidence type="ECO:0000256" key="1">
    <source>
        <dbReference type="ARBA" id="ARBA00004123"/>
    </source>
</evidence>
<dbReference type="Gene3D" id="4.10.60.10">
    <property type="entry name" value="Zinc finger, CCHC-type"/>
    <property type="match status" value="1"/>
</dbReference>
<keyword evidence="5" id="KW-0539">Nucleus</keyword>
<dbReference type="FunFam" id="3.10.20.90:FF:000070">
    <property type="entry name" value="E3 ubiquitin-protein ligase RBBP6 isoform X2"/>
    <property type="match status" value="1"/>
</dbReference>
<dbReference type="Gene3D" id="3.10.20.90">
    <property type="entry name" value="Phosphatidylinositol 3-kinase Catalytic Subunit, Chain A, domain 1"/>
    <property type="match status" value="1"/>
</dbReference>
<keyword evidence="3 6" id="KW-0863">Zinc-finger</keyword>
<feature type="domain" description="RING-type" evidence="8">
    <location>
        <begin position="238"/>
        <end position="279"/>
    </location>
</feature>
<feature type="compositionally biased region" description="Low complexity" evidence="7">
    <location>
        <begin position="743"/>
        <end position="756"/>
    </location>
</feature>
<dbReference type="PROSITE" id="PS51282">
    <property type="entry name" value="DWNN"/>
    <property type="match status" value="1"/>
</dbReference>
<dbReference type="PROSITE" id="PS50158">
    <property type="entry name" value="ZF_CCHC"/>
    <property type="match status" value="1"/>
</dbReference>
<dbReference type="SMART" id="SM00184">
    <property type="entry name" value="RING"/>
    <property type="match status" value="1"/>
</dbReference>
<feature type="compositionally biased region" description="Basic and acidic residues" evidence="7">
    <location>
        <begin position="704"/>
        <end position="728"/>
    </location>
</feature>
<dbReference type="GO" id="GO:0016567">
    <property type="term" value="P:protein ubiquitination"/>
    <property type="evidence" value="ECO:0007669"/>
    <property type="project" value="InterPro"/>
</dbReference>
<dbReference type="Pfam" id="PF13923">
    <property type="entry name" value="zf-C3HC4_2"/>
    <property type="match status" value="1"/>
</dbReference>
<evidence type="ECO:0000256" key="2">
    <source>
        <dbReference type="ARBA" id="ARBA00022723"/>
    </source>
</evidence>
<dbReference type="InterPro" id="IPR001878">
    <property type="entry name" value="Znf_CCHC"/>
</dbReference>
<dbReference type="SMART" id="SM01180">
    <property type="entry name" value="DWNN"/>
    <property type="match status" value="1"/>
</dbReference>
<dbReference type="SMART" id="SM00343">
    <property type="entry name" value="ZnF_C2HC"/>
    <property type="match status" value="1"/>
</dbReference>
<dbReference type="InterPro" id="IPR033489">
    <property type="entry name" value="RBBP6"/>
</dbReference>
<evidence type="ECO:0000259" key="10">
    <source>
        <dbReference type="PROSITE" id="PS51282"/>
    </source>
</evidence>
<name>A0A8D8KCK3_CULPI</name>
<evidence type="ECO:0000256" key="5">
    <source>
        <dbReference type="ARBA" id="ARBA00023242"/>
    </source>
</evidence>
<dbReference type="GO" id="GO:0061630">
    <property type="term" value="F:ubiquitin protein ligase activity"/>
    <property type="evidence" value="ECO:0007669"/>
    <property type="project" value="InterPro"/>
</dbReference>
<feature type="region of interest" description="Disordered" evidence="7">
    <location>
        <begin position="569"/>
        <end position="871"/>
    </location>
</feature>
<dbReference type="EMBL" id="HBUE01317665">
    <property type="protein sequence ID" value="CAG6586443.1"/>
    <property type="molecule type" value="Transcribed_RNA"/>
</dbReference>
<proteinExistence type="predicted"/>
<dbReference type="Pfam" id="PF08783">
    <property type="entry name" value="DWNN"/>
    <property type="match status" value="1"/>
</dbReference>
<comment type="subcellular location">
    <subcellularLocation>
        <location evidence="1">Nucleus</location>
    </subcellularLocation>
</comment>
<feature type="compositionally biased region" description="Basic and acidic residues" evidence="7">
    <location>
        <begin position="349"/>
        <end position="379"/>
    </location>
</feature>
<dbReference type="GO" id="GO:0006511">
    <property type="term" value="P:ubiquitin-dependent protein catabolic process"/>
    <property type="evidence" value="ECO:0007669"/>
    <property type="project" value="TreeGrafter"/>
</dbReference>
<dbReference type="SUPFAM" id="SSF57850">
    <property type="entry name" value="RING/U-box"/>
    <property type="match status" value="1"/>
</dbReference>